<dbReference type="InterPro" id="IPR027256">
    <property type="entry name" value="P-typ_ATPase_IB"/>
</dbReference>
<keyword evidence="11" id="KW-1278">Translocase</keyword>
<dbReference type="Pfam" id="PF00403">
    <property type="entry name" value="HMA"/>
    <property type="match status" value="2"/>
</dbReference>
<dbReference type="InterPro" id="IPR018303">
    <property type="entry name" value="ATPase_P-typ_P_site"/>
</dbReference>
<feature type="transmembrane region" description="Helical" evidence="17">
    <location>
        <begin position="265"/>
        <end position="284"/>
    </location>
</feature>
<evidence type="ECO:0000256" key="6">
    <source>
        <dbReference type="ARBA" id="ARBA00022553"/>
    </source>
</evidence>
<dbReference type="Gene3D" id="3.40.1110.10">
    <property type="entry name" value="Calcium-transporting ATPase, cytoplasmic domain N"/>
    <property type="match status" value="1"/>
</dbReference>
<dbReference type="NCBIfam" id="TIGR01525">
    <property type="entry name" value="ATPase-IB_hvy"/>
    <property type="match status" value="1"/>
</dbReference>
<dbReference type="Gene3D" id="3.30.70.100">
    <property type="match status" value="2"/>
</dbReference>
<evidence type="ECO:0000256" key="16">
    <source>
        <dbReference type="ARBA" id="ARBA00049338"/>
    </source>
</evidence>
<evidence type="ECO:0000256" key="7">
    <source>
        <dbReference type="ARBA" id="ARBA00022692"/>
    </source>
</evidence>
<evidence type="ECO:0000256" key="1">
    <source>
        <dbReference type="ARBA" id="ARBA00004651"/>
    </source>
</evidence>
<dbReference type="InterPro" id="IPR044492">
    <property type="entry name" value="P_typ_ATPase_HD_dom"/>
</dbReference>
<keyword evidence="5" id="KW-0104">Cadmium</keyword>
<evidence type="ECO:0000313" key="20">
    <source>
        <dbReference type="EMBL" id="WLV24086.1"/>
    </source>
</evidence>
<keyword evidence="9 17" id="KW-0547">Nucleotide-binding</keyword>
<dbReference type="Proteomes" id="UP001180087">
    <property type="component" value="Chromosome"/>
</dbReference>
<dbReference type="Gene3D" id="3.40.50.1000">
    <property type="entry name" value="HAD superfamily/HAD-like"/>
    <property type="match status" value="1"/>
</dbReference>
<evidence type="ECO:0000313" key="21">
    <source>
        <dbReference type="Proteomes" id="UP001180087"/>
    </source>
</evidence>
<dbReference type="SUPFAM" id="SSF56784">
    <property type="entry name" value="HAD-like"/>
    <property type="match status" value="1"/>
</dbReference>
<dbReference type="InterPro" id="IPR006121">
    <property type="entry name" value="HMA_dom"/>
</dbReference>
<dbReference type="SFLD" id="SFLDF00027">
    <property type="entry name" value="p-type_atpase"/>
    <property type="match status" value="1"/>
</dbReference>
<keyword evidence="3" id="KW-0813">Transport</keyword>
<dbReference type="SUPFAM" id="SSF81665">
    <property type="entry name" value="Calcium ATPase, transmembrane domain M"/>
    <property type="match status" value="1"/>
</dbReference>
<dbReference type="InterPro" id="IPR036163">
    <property type="entry name" value="HMA_dom_sf"/>
</dbReference>
<feature type="transmembrane region" description="Helical" evidence="17">
    <location>
        <begin position="468"/>
        <end position="487"/>
    </location>
</feature>
<dbReference type="InterPro" id="IPR051014">
    <property type="entry name" value="Cation_Transport_ATPase_IB"/>
</dbReference>
<dbReference type="SFLD" id="SFLDS00003">
    <property type="entry name" value="Haloacid_Dehalogenase"/>
    <property type="match status" value="1"/>
</dbReference>
<evidence type="ECO:0000256" key="8">
    <source>
        <dbReference type="ARBA" id="ARBA00022723"/>
    </source>
</evidence>
<gene>
    <name evidence="20" type="ORF">QR721_10620</name>
</gene>
<dbReference type="PRINTS" id="PR00119">
    <property type="entry name" value="CATATPASE"/>
</dbReference>
<keyword evidence="14 17" id="KW-0472">Membrane</keyword>
<dbReference type="InterPro" id="IPR001757">
    <property type="entry name" value="P_typ_ATPase"/>
</dbReference>
<dbReference type="NCBIfam" id="TIGR01512">
    <property type="entry name" value="ATPase-IB2_Cd"/>
    <property type="match status" value="1"/>
</dbReference>
<name>A0ABY9KTJ9_9BACI</name>
<dbReference type="InterPro" id="IPR059000">
    <property type="entry name" value="ATPase_P-type_domA"/>
</dbReference>
<evidence type="ECO:0000256" key="4">
    <source>
        <dbReference type="ARBA" id="ARBA00022475"/>
    </source>
</evidence>
<evidence type="ECO:0000256" key="15">
    <source>
        <dbReference type="ARBA" id="ARBA00039103"/>
    </source>
</evidence>
<sequence>MGKSCCGHAEQTKSGGFAVHDSKCENGNNGQLAKSASANSGDSCCGSDDSGGSGSDDEDDCCSSHSNHHLNNSNHEHSHADVPVRTKEVIQKKYKVDGMDCPSCAASIEKALNGKDGIISATIHYSVGKLNVEGSNDAAFIQVEDIVRKLGFQIEEERPNRHERVYDVEGMDCSSCALSIEKHLNSFDAVREAHVNFASGTLTADHSNPSEEIIKEIEKLGYKARLKSAAKEETDSSLLKGYGTIISSGILIAAGFVIQHTTAPALVSILLYAAAIVLSGYKPMKSAWYAVKSKSLDMNVLMSSAAIGAAIIGEWFEGATVVFLFALGTALQTSSLEKTRRSIRGLMDLAPDEAWVKQGTELVKKRADEITIDEIIIIKPGDRIPLDGTIIEGHSSINQAPITGESIPVEKQIGDTAFAGTINESGSLEIKVTKLANDTAIARIIHQVEEAQDQRAPAQAFIDRFSHYYTPIVFSIALALIVLPPLFGFGTWSEWVYRGLALLIVACPCALVISTPVAIVSAIGNAARNGVLIKGGTFLEKAGTIDAIAFDKTGTLTEGKPQVTDVITNGVTESELLEVAFTLEDYSTHPIAKTIVAHAKDKGIKKAEGHAFSNLTGKGVQAEITGTIHYAGNIKLFDALGTDLKIIREQALAFQKDGKTIVIIGTAEKALGIIAVADTIRETAVRSLKELRKTGVKQLIMLTGDNKGTAEKVANGTDINRYFAELMPEDKVKAIKQLQQEGHHVAMVGDGINDAPALATADIGIAMGGAGTDTAMETADIVLMADNLEQLPHTMKLSRRALNIIKQNIWFSILIKLAALVLIVPGWLTLWMAVLSDTGAAVIVVLNALRLLKVKSR</sequence>
<keyword evidence="7 17" id="KW-0812">Transmembrane</keyword>
<evidence type="ECO:0000256" key="13">
    <source>
        <dbReference type="ARBA" id="ARBA00023065"/>
    </source>
</evidence>
<dbReference type="NCBIfam" id="TIGR01511">
    <property type="entry name" value="ATPase-IB1_Cu"/>
    <property type="match status" value="1"/>
</dbReference>
<evidence type="ECO:0000256" key="3">
    <source>
        <dbReference type="ARBA" id="ARBA00022448"/>
    </source>
</evidence>
<dbReference type="PROSITE" id="PS00154">
    <property type="entry name" value="ATPASE_E1_E2"/>
    <property type="match status" value="1"/>
</dbReference>
<dbReference type="RefSeq" id="WP_348026759.1">
    <property type="nucleotide sequence ID" value="NZ_CP129113.1"/>
</dbReference>
<feature type="domain" description="HMA" evidence="19">
    <location>
        <begin position="162"/>
        <end position="225"/>
    </location>
</feature>
<evidence type="ECO:0000259" key="19">
    <source>
        <dbReference type="PROSITE" id="PS50846"/>
    </source>
</evidence>
<dbReference type="InterPro" id="IPR036412">
    <property type="entry name" value="HAD-like_sf"/>
</dbReference>
<dbReference type="SUPFAM" id="SSF81653">
    <property type="entry name" value="Calcium ATPase, transduction domain A"/>
    <property type="match status" value="1"/>
</dbReference>
<dbReference type="InterPro" id="IPR023298">
    <property type="entry name" value="ATPase_P-typ_TM_dom_sf"/>
</dbReference>
<keyword evidence="10 17" id="KW-0067">ATP-binding</keyword>
<dbReference type="PANTHER" id="PTHR48085">
    <property type="entry name" value="CADMIUM/ZINC-TRANSPORTING ATPASE HMA2-RELATED"/>
    <property type="match status" value="1"/>
</dbReference>
<keyword evidence="12 17" id="KW-1133">Transmembrane helix</keyword>
<dbReference type="PROSITE" id="PS01047">
    <property type="entry name" value="HMA_1"/>
    <property type="match status" value="1"/>
</dbReference>
<evidence type="ECO:0000256" key="2">
    <source>
        <dbReference type="ARBA" id="ARBA00006024"/>
    </source>
</evidence>
<comment type="catalytic activity">
    <reaction evidence="16">
        <text>Cd(2+)(in) + ATP + H2O = Cd(2+)(out) + ADP + phosphate + H(+)</text>
        <dbReference type="Rhea" id="RHEA:12132"/>
        <dbReference type="ChEBI" id="CHEBI:15377"/>
        <dbReference type="ChEBI" id="CHEBI:15378"/>
        <dbReference type="ChEBI" id="CHEBI:30616"/>
        <dbReference type="ChEBI" id="CHEBI:43474"/>
        <dbReference type="ChEBI" id="CHEBI:48775"/>
        <dbReference type="ChEBI" id="CHEBI:456216"/>
        <dbReference type="EC" id="7.2.2.21"/>
    </reaction>
</comment>
<dbReference type="SUPFAM" id="SSF55008">
    <property type="entry name" value="HMA, heavy metal-associated domain"/>
    <property type="match status" value="2"/>
</dbReference>
<accession>A0ABY9KTJ9</accession>
<dbReference type="InterPro" id="IPR023214">
    <property type="entry name" value="HAD_sf"/>
</dbReference>
<evidence type="ECO:0000256" key="9">
    <source>
        <dbReference type="ARBA" id="ARBA00022741"/>
    </source>
</evidence>
<dbReference type="Gene3D" id="2.70.150.10">
    <property type="entry name" value="Calcium-transporting ATPase, cytoplasmic transduction domain A"/>
    <property type="match status" value="1"/>
</dbReference>
<dbReference type="PRINTS" id="PR00941">
    <property type="entry name" value="CDATPASE"/>
</dbReference>
<reference evidence="20" key="1">
    <citation type="submission" date="2023-06" db="EMBL/GenBank/DDBJ databases">
        <title>A Treasure from Seagulls: Isolation and Description of Aciduricobacillus qingdaonensis gen. nov., sp. nov., a Rare Obligately Uric Acid-utilizing Member in the Family Bacillaceae.</title>
        <authorList>
            <person name="Liu W."/>
            <person name="Wang B."/>
        </authorList>
    </citation>
    <scope>NUCLEOTIDE SEQUENCE</scope>
    <source>
        <strain evidence="20">44XB</strain>
    </source>
</reference>
<dbReference type="InterPro" id="IPR023299">
    <property type="entry name" value="ATPase_P-typ_cyto_dom_N"/>
</dbReference>
<feature type="transmembrane region" description="Helical" evidence="17">
    <location>
        <begin position="809"/>
        <end position="828"/>
    </location>
</feature>
<dbReference type="CDD" id="cd00371">
    <property type="entry name" value="HMA"/>
    <property type="match status" value="2"/>
</dbReference>
<dbReference type="Pfam" id="PF00702">
    <property type="entry name" value="Hydrolase"/>
    <property type="match status" value="1"/>
</dbReference>
<evidence type="ECO:0000256" key="10">
    <source>
        <dbReference type="ARBA" id="ARBA00022840"/>
    </source>
</evidence>
<proteinExistence type="inferred from homology"/>
<dbReference type="SFLD" id="SFLDG00002">
    <property type="entry name" value="C1.7:_P-type_atpase_like"/>
    <property type="match status" value="1"/>
</dbReference>
<dbReference type="EMBL" id="CP129113">
    <property type="protein sequence ID" value="WLV24086.1"/>
    <property type="molecule type" value="Genomic_DNA"/>
</dbReference>
<comment type="subcellular location">
    <subcellularLocation>
        <location evidence="1">Cell membrane</location>
        <topology evidence="1">Multi-pass membrane protein</topology>
    </subcellularLocation>
</comment>
<protein>
    <recommendedName>
        <fullName evidence="15">Cd(2+)-exporting ATPase</fullName>
        <ecNumber evidence="15">7.2.2.21</ecNumber>
    </recommendedName>
</protein>
<feature type="transmembrane region" description="Helical" evidence="17">
    <location>
        <begin position="241"/>
        <end position="259"/>
    </location>
</feature>
<keyword evidence="6" id="KW-0597">Phosphoprotein</keyword>
<evidence type="ECO:0000256" key="17">
    <source>
        <dbReference type="RuleBase" id="RU362081"/>
    </source>
</evidence>
<keyword evidence="4 17" id="KW-1003">Cell membrane</keyword>
<dbReference type="NCBIfam" id="TIGR01494">
    <property type="entry name" value="ATPase_P-type"/>
    <property type="match status" value="1"/>
</dbReference>
<organism evidence="20 21">
    <name type="scientific">Aciduricibacillus chroicocephali</name>
    <dbReference type="NCBI Taxonomy" id="3054939"/>
    <lineage>
        <taxon>Bacteria</taxon>
        <taxon>Bacillati</taxon>
        <taxon>Bacillota</taxon>
        <taxon>Bacilli</taxon>
        <taxon>Bacillales</taxon>
        <taxon>Bacillaceae</taxon>
        <taxon>Aciduricibacillus</taxon>
    </lineage>
</organism>
<dbReference type="PROSITE" id="PS50846">
    <property type="entry name" value="HMA_2"/>
    <property type="match status" value="2"/>
</dbReference>
<dbReference type="InterPro" id="IPR008250">
    <property type="entry name" value="ATPase_P-typ_transduc_dom_A_sf"/>
</dbReference>
<feature type="domain" description="HMA" evidence="19">
    <location>
        <begin position="90"/>
        <end position="155"/>
    </location>
</feature>
<evidence type="ECO:0000256" key="11">
    <source>
        <dbReference type="ARBA" id="ARBA00022967"/>
    </source>
</evidence>
<dbReference type="InterPro" id="IPR017969">
    <property type="entry name" value="Heavy-metal-associated_CS"/>
</dbReference>
<keyword evidence="8 17" id="KW-0479">Metal-binding</keyword>
<dbReference type="PANTHER" id="PTHR48085:SF5">
    <property type="entry name" value="CADMIUM_ZINC-TRANSPORTING ATPASE HMA4-RELATED"/>
    <property type="match status" value="1"/>
</dbReference>
<keyword evidence="13" id="KW-0406">Ion transport</keyword>
<dbReference type="EC" id="7.2.2.21" evidence="15"/>
<evidence type="ECO:0000256" key="18">
    <source>
        <dbReference type="SAM" id="MobiDB-lite"/>
    </source>
</evidence>
<feature type="transmembrane region" description="Helical" evidence="17">
    <location>
        <begin position="499"/>
        <end position="524"/>
    </location>
</feature>
<evidence type="ECO:0000256" key="14">
    <source>
        <dbReference type="ARBA" id="ARBA00023136"/>
    </source>
</evidence>
<evidence type="ECO:0000256" key="12">
    <source>
        <dbReference type="ARBA" id="ARBA00022989"/>
    </source>
</evidence>
<evidence type="ECO:0000256" key="5">
    <source>
        <dbReference type="ARBA" id="ARBA00022539"/>
    </source>
</evidence>
<feature type="region of interest" description="Disordered" evidence="18">
    <location>
        <begin position="1"/>
        <end position="20"/>
    </location>
</feature>
<comment type="similarity">
    <text evidence="2 17">Belongs to the cation transport ATPase (P-type) (TC 3.A.3) family. Type IB subfamily.</text>
</comment>
<dbReference type="Pfam" id="PF00122">
    <property type="entry name" value="E1-E2_ATPase"/>
    <property type="match status" value="1"/>
</dbReference>
<keyword evidence="21" id="KW-1185">Reference proteome</keyword>